<dbReference type="PROSITE" id="PS00061">
    <property type="entry name" value="ADH_SHORT"/>
    <property type="match status" value="1"/>
</dbReference>
<dbReference type="InterPro" id="IPR002347">
    <property type="entry name" value="SDR_fam"/>
</dbReference>
<sequence length="139" mass="14957">FAPLVNTPISQFRDHWEVNTLGPLVLFQAAHTLLLTSPTKRPTFVFISSLVGSLGHFVPQLRISPYGSSKAAANFLIKALHDENRHLIAFAFSLGSVVTDMRTDSGTALGVDPPPPHNIEDSIAGLLSRIDGVTREATG</sequence>
<keyword evidence="3" id="KW-0560">Oxidoreductase</keyword>
<dbReference type="InterPro" id="IPR051468">
    <property type="entry name" value="Fungal_SecMetab_SDRs"/>
</dbReference>
<feature type="non-terminal residue" evidence="4">
    <location>
        <position position="139"/>
    </location>
</feature>
<reference evidence="4" key="1">
    <citation type="submission" date="2023-03" db="EMBL/GenBank/DDBJ databases">
        <title>Massive genome expansion in bonnet fungi (Mycena s.s.) driven by repeated elements and novel gene families across ecological guilds.</title>
        <authorList>
            <consortium name="Lawrence Berkeley National Laboratory"/>
            <person name="Harder C.B."/>
            <person name="Miyauchi S."/>
            <person name="Viragh M."/>
            <person name="Kuo A."/>
            <person name="Thoen E."/>
            <person name="Andreopoulos B."/>
            <person name="Lu D."/>
            <person name="Skrede I."/>
            <person name="Drula E."/>
            <person name="Henrissat B."/>
            <person name="Morin E."/>
            <person name="Kohler A."/>
            <person name="Barry K."/>
            <person name="LaButti K."/>
            <person name="Morin E."/>
            <person name="Salamov A."/>
            <person name="Lipzen A."/>
            <person name="Mereny Z."/>
            <person name="Hegedus B."/>
            <person name="Baldrian P."/>
            <person name="Stursova M."/>
            <person name="Weitz H."/>
            <person name="Taylor A."/>
            <person name="Grigoriev I.V."/>
            <person name="Nagy L.G."/>
            <person name="Martin F."/>
            <person name="Kauserud H."/>
        </authorList>
    </citation>
    <scope>NUCLEOTIDE SEQUENCE</scope>
    <source>
        <strain evidence="4">CBHHK188m</strain>
    </source>
</reference>
<dbReference type="Gene3D" id="3.40.50.720">
    <property type="entry name" value="NAD(P)-binding Rossmann-like Domain"/>
    <property type="match status" value="1"/>
</dbReference>
<organism evidence="4 5">
    <name type="scientific">Mycena maculata</name>
    <dbReference type="NCBI Taxonomy" id="230809"/>
    <lineage>
        <taxon>Eukaryota</taxon>
        <taxon>Fungi</taxon>
        <taxon>Dikarya</taxon>
        <taxon>Basidiomycota</taxon>
        <taxon>Agaricomycotina</taxon>
        <taxon>Agaricomycetes</taxon>
        <taxon>Agaricomycetidae</taxon>
        <taxon>Agaricales</taxon>
        <taxon>Marasmiineae</taxon>
        <taxon>Mycenaceae</taxon>
        <taxon>Mycena</taxon>
    </lineage>
</organism>
<dbReference type="InterPro" id="IPR036291">
    <property type="entry name" value="NAD(P)-bd_dom_sf"/>
</dbReference>
<comment type="similarity">
    <text evidence="1">Belongs to the short-chain dehydrogenases/reductases (SDR) family.</text>
</comment>
<dbReference type="GO" id="GO:0005737">
    <property type="term" value="C:cytoplasm"/>
    <property type="evidence" value="ECO:0007669"/>
    <property type="project" value="TreeGrafter"/>
</dbReference>
<name>A0AAD7K8J8_9AGAR</name>
<dbReference type="GO" id="GO:0016491">
    <property type="term" value="F:oxidoreductase activity"/>
    <property type="evidence" value="ECO:0007669"/>
    <property type="project" value="UniProtKB-KW"/>
</dbReference>
<dbReference type="AlphaFoldDB" id="A0AAD7K8J8"/>
<evidence type="ECO:0000313" key="4">
    <source>
        <dbReference type="EMBL" id="KAJ7779324.1"/>
    </source>
</evidence>
<dbReference type="SUPFAM" id="SSF51735">
    <property type="entry name" value="NAD(P)-binding Rossmann-fold domains"/>
    <property type="match status" value="1"/>
</dbReference>
<protein>
    <submittedName>
        <fullName evidence="4">Uncharacterized protein</fullName>
    </submittedName>
</protein>
<dbReference type="PANTHER" id="PTHR43544:SF7">
    <property type="entry name" value="NADB-LER2"/>
    <property type="match status" value="1"/>
</dbReference>
<proteinExistence type="inferred from homology"/>
<gene>
    <name evidence="4" type="ORF">DFH07DRAFT_709160</name>
</gene>
<evidence type="ECO:0000313" key="5">
    <source>
        <dbReference type="Proteomes" id="UP001215280"/>
    </source>
</evidence>
<dbReference type="PANTHER" id="PTHR43544">
    <property type="entry name" value="SHORT-CHAIN DEHYDROGENASE/REDUCTASE"/>
    <property type="match status" value="1"/>
</dbReference>
<accession>A0AAD7K8J8</accession>
<keyword evidence="5" id="KW-1185">Reference proteome</keyword>
<feature type="non-terminal residue" evidence="4">
    <location>
        <position position="1"/>
    </location>
</feature>
<evidence type="ECO:0000256" key="3">
    <source>
        <dbReference type="ARBA" id="ARBA00023002"/>
    </source>
</evidence>
<keyword evidence="2" id="KW-0521">NADP</keyword>
<evidence type="ECO:0000256" key="1">
    <source>
        <dbReference type="ARBA" id="ARBA00006484"/>
    </source>
</evidence>
<dbReference type="Proteomes" id="UP001215280">
    <property type="component" value="Unassembled WGS sequence"/>
</dbReference>
<dbReference type="Pfam" id="PF00106">
    <property type="entry name" value="adh_short"/>
    <property type="match status" value="1"/>
</dbReference>
<comment type="caution">
    <text evidence="4">The sequence shown here is derived from an EMBL/GenBank/DDBJ whole genome shotgun (WGS) entry which is preliminary data.</text>
</comment>
<dbReference type="EMBL" id="JARJLG010000007">
    <property type="protein sequence ID" value="KAJ7779324.1"/>
    <property type="molecule type" value="Genomic_DNA"/>
</dbReference>
<dbReference type="InterPro" id="IPR020904">
    <property type="entry name" value="Sc_DH/Rdtase_CS"/>
</dbReference>
<evidence type="ECO:0000256" key="2">
    <source>
        <dbReference type="ARBA" id="ARBA00022857"/>
    </source>
</evidence>